<protein>
    <submittedName>
        <fullName evidence="2">Enterochelin esterase-like enzyme</fullName>
    </submittedName>
</protein>
<proteinExistence type="predicted"/>
<feature type="transmembrane region" description="Helical" evidence="1">
    <location>
        <begin position="70"/>
        <end position="91"/>
    </location>
</feature>
<feature type="transmembrane region" description="Helical" evidence="1">
    <location>
        <begin position="44"/>
        <end position="64"/>
    </location>
</feature>
<dbReference type="Proteomes" id="UP000517916">
    <property type="component" value="Unassembled WGS sequence"/>
</dbReference>
<comment type="caution">
    <text evidence="2">The sequence shown here is derived from an EMBL/GenBank/DDBJ whole genome shotgun (WGS) entry which is preliminary data.</text>
</comment>
<keyword evidence="1" id="KW-0812">Transmembrane</keyword>
<dbReference type="PANTHER" id="PTHR48098:SF1">
    <property type="entry name" value="DIACYLGLYCEROL ACYLTRANSFERASE_MYCOLYLTRANSFERASE AG85A"/>
    <property type="match status" value="1"/>
</dbReference>
<dbReference type="Gene3D" id="3.40.50.1820">
    <property type="entry name" value="alpha/beta hydrolase"/>
    <property type="match status" value="1"/>
</dbReference>
<dbReference type="RefSeq" id="WP_030111580.1">
    <property type="nucleotide sequence ID" value="NZ_BAAABQ010000001.1"/>
</dbReference>
<keyword evidence="1" id="KW-0472">Membrane</keyword>
<dbReference type="SUPFAM" id="SSF53474">
    <property type="entry name" value="alpha/beta-Hydrolases"/>
    <property type="match status" value="1"/>
</dbReference>
<keyword evidence="3" id="KW-1185">Reference proteome</keyword>
<dbReference type="InterPro" id="IPR029058">
    <property type="entry name" value="AB_hydrolase_fold"/>
</dbReference>
<name>A0ABR6BD07_9PSEU</name>
<evidence type="ECO:0000256" key="1">
    <source>
        <dbReference type="SAM" id="Phobius"/>
    </source>
</evidence>
<gene>
    <name evidence="2" type="ORF">BC739_001789</name>
</gene>
<dbReference type="InterPro" id="IPR000801">
    <property type="entry name" value="Esterase-like"/>
</dbReference>
<dbReference type="InterPro" id="IPR050583">
    <property type="entry name" value="Mycobacterial_A85_antigen"/>
</dbReference>
<organism evidence="2 3">
    <name type="scientific">Kutzneria viridogrisea</name>
    <dbReference type="NCBI Taxonomy" id="47990"/>
    <lineage>
        <taxon>Bacteria</taxon>
        <taxon>Bacillati</taxon>
        <taxon>Actinomycetota</taxon>
        <taxon>Actinomycetes</taxon>
        <taxon>Pseudonocardiales</taxon>
        <taxon>Pseudonocardiaceae</taxon>
        <taxon>Kutzneria</taxon>
    </lineage>
</organism>
<accession>A0ABR6BD07</accession>
<dbReference type="EMBL" id="JACJID010000001">
    <property type="protein sequence ID" value="MBA8924592.1"/>
    <property type="molecule type" value="Genomic_DNA"/>
</dbReference>
<dbReference type="Pfam" id="PF00756">
    <property type="entry name" value="Esterase"/>
    <property type="match status" value="1"/>
</dbReference>
<evidence type="ECO:0000313" key="3">
    <source>
        <dbReference type="Proteomes" id="UP000517916"/>
    </source>
</evidence>
<dbReference type="PANTHER" id="PTHR48098">
    <property type="entry name" value="ENTEROCHELIN ESTERASE-RELATED"/>
    <property type="match status" value="1"/>
</dbReference>
<evidence type="ECO:0000313" key="2">
    <source>
        <dbReference type="EMBL" id="MBA8924592.1"/>
    </source>
</evidence>
<reference evidence="2 3" key="1">
    <citation type="submission" date="2020-08" db="EMBL/GenBank/DDBJ databases">
        <title>Genomic Encyclopedia of Archaeal and Bacterial Type Strains, Phase II (KMG-II): from individual species to whole genera.</title>
        <authorList>
            <person name="Goeker M."/>
        </authorList>
    </citation>
    <scope>NUCLEOTIDE SEQUENCE [LARGE SCALE GENOMIC DNA]</scope>
    <source>
        <strain evidence="2 3">DSM 43850</strain>
    </source>
</reference>
<feature type="transmembrane region" description="Helical" evidence="1">
    <location>
        <begin position="103"/>
        <end position="123"/>
    </location>
</feature>
<sequence length="435" mass="47347">MKSPLDWSLIGVSAQVLLAASVLVLLVALLWVRRRSWWLRAVPISVAVALVVGLGGYLVVNYVWQPYPDVIPLVIFAWAGAATLVLCLSVARMRLARWPLRALMVLGVVWSLVVVAAQANIHYGAYTTTRALLGPLLDPSHDLSSVSATVTSSVHSPPGTPLEQVWQPPADMPREGKVVKASIPSSGGFKPREALIYLPPAYLSTPRAELPVLVVIPGDPGSPRQWIDAGHLNETLDQFAAQHKGLAPVVVMADHVGVTEDNPSCLDSPLGKPQTYLAKDVPDWVAANLQVSRDRSRWAIGGGSSGATCALLVALRAPQTYPNLFDLSGQREPMLASRKETVDRLFGGNESAYLRSTPKDIMARQKFPNTHALLIVGAQDAEYKPQQQEIFAAGKQAGMDIQYKEMPGGHTWILWREALASVVVPWLVRRMELIK</sequence>
<feature type="transmembrane region" description="Helical" evidence="1">
    <location>
        <begin position="12"/>
        <end position="32"/>
    </location>
</feature>
<keyword evidence="1" id="KW-1133">Transmembrane helix</keyword>